<feature type="region of interest" description="Disordered" evidence="1">
    <location>
        <begin position="1"/>
        <end position="38"/>
    </location>
</feature>
<proteinExistence type="predicted"/>
<dbReference type="EMBL" id="PP511597">
    <property type="protein sequence ID" value="XCD05804.1"/>
    <property type="molecule type" value="Genomic_DNA"/>
</dbReference>
<name>A0AAU8B1C0_9CAUD</name>
<sequence length="38" mass="4126">MLNGRSGGVLMSSVSTTRKSRRNRDRTRSPGADQPPPV</sequence>
<accession>A0AAU8B1C0</accession>
<protein>
    <submittedName>
        <fullName evidence="2">Uncharacterized protein</fullName>
    </submittedName>
</protein>
<evidence type="ECO:0000256" key="1">
    <source>
        <dbReference type="SAM" id="MobiDB-lite"/>
    </source>
</evidence>
<organism evidence="2">
    <name type="scientific">Dulem virus 32</name>
    <dbReference type="NCBI Taxonomy" id="3145750"/>
    <lineage>
        <taxon>Viruses</taxon>
        <taxon>Duplodnaviria</taxon>
        <taxon>Heunggongvirae</taxon>
        <taxon>Uroviricota</taxon>
        <taxon>Caudoviricetes</taxon>
    </lineage>
</organism>
<evidence type="ECO:0000313" key="2">
    <source>
        <dbReference type="EMBL" id="XCD05804.1"/>
    </source>
</evidence>
<reference evidence="2" key="1">
    <citation type="submission" date="2024-03" db="EMBL/GenBank/DDBJ databases">
        <title>Diverse circular DNA viruses in blood, oral, and fecal samples of captive lemurs.</title>
        <authorList>
            <person name="Paietta E.N."/>
            <person name="Kraberger S."/>
            <person name="Lund M.C."/>
            <person name="Custer J.M."/>
            <person name="Vargas K.M."/>
            <person name="Ehmke E.E."/>
            <person name="Yoder A.D."/>
            <person name="Varsani A."/>
        </authorList>
    </citation>
    <scope>NUCLEOTIDE SEQUENCE</scope>
    <source>
        <strain evidence="2">Duke_24SF_91</strain>
    </source>
</reference>